<name>A0A6C0E8L2_9ZZZZ</name>
<feature type="transmembrane region" description="Helical" evidence="2">
    <location>
        <begin position="80"/>
        <end position="100"/>
    </location>
</feature>
<evidence type="ECO:0000256" key="2">
    <source>
        <dbReference type="SAM" id="Phobius"/>
    </source>
</evidence>
<feature type="transmembrane region" description="Helical" evidence="2">
    <location>
        <begin position="159"/>
        <end position="179"/>
    </location>
</feature>
<sequence>MNKTNASANPVNVLSNIPDVLTSVNLLNSNSNNANNSDLLDFSYERFNDHDQQTPTKTPSPPTKTPLKHNKIDTSSTGMIASYVISILLGVAYFMGVALAPTKIFSDNVFTLLMIAIGILNIILFAMVISDSSTINEQMKKGHCGKRKYSPVNTNETNFLILSIIIQLSICTIIAVYNWTDTGTDKAHEVLDILIYIASTFIAIGILLSGGIYIKGHICGIIDGIRGHAYMAIIILAMMINSINYIIFSGKNIITFESYKLITLICLIIAIFIIILTITYWGSISDEDEQKKINKNVTIVGSISMLALIVGIVIYLLKFYKSS</sequence>
<keyword evidence="2" id="KW-0472">Membrane</keyword>
<dbReference type="AlphaFoldDB" id="A0A6C0E8L2"/>
<feature type="transmembrane region" description="Helical" evidence="2">
    <location>
        <begin position="191"/>
        <end position="214"/>
    </location>
</feature>
<feature type="transmembrane region" description="Helical" evidence="2">
    <location>
        <begin position="109"/>
        <end position="129"/>
    </location>
</feature>
<feature type="transmembrane region" description="Helical" evidence="2">
    <location>
        <begin position="229"/>
        <end position="249"/>
    </location>
</feature>
<keyword evidence="2" id="KW-1133">Transmembrane helix</keyword>
<accession>A0A6C0E8L2</accession>
<feature type="region of interest" description="Disordered" evidence="1">
    <location>
        <begin position="50"/>
        <end position="71"/>
    </location>
</feature>
<evidence type="ECO:0000256" key="1">
    <source>
        <dbReference type="SAM" id="MobiDB-lite"/>
    </source>
</evidence>
<feature type="transmembrane region" description="Helical" evidence="2">
    <location>
        <begin position="261"/>
        <end position="284"/>
    </location>
</feature>
<keyword evidence="2" id="KW-0812">Transmembrane</keyword>
<reference evidence="3" key="1">
    <citation type="journal article" date="2020" name="Nature">
        <title>Giant virus diversity and host interactions through global metagenomics.</title>
        <authorList>
            <person name="Schulz F."/>
            <person name="Roux S."/>
            <person name="Paez-Espino D."/>
            <person name="Jungbluth S."/>
            <person name="Walsh D.A."/>
            <person name="Denef V.J."/>
            <person name="McMahon K.D."/>
            <person name="Konstantinidis K.T."/>
            <person name="Eloe-Fadrosh E.A."/>
            <person name="Kyrpides N.C."/>
            <person name="Woyke T."/>
        </authorList>
    </citation>
    <scope>NUCLEOTIDE SEQUENCE</scope>
    <source>
        <strain evidence="3">GVMAG-M-3300023179-150</strain>
    </source>
</reference>
<feature type="transmembrane region" description="Helical" evidence="2">
    <location>
        <begin position="296"/>
        <end position="317"/>
    </location>
</feature>
<organism evidence="3">
    <name type="scientific">viral metagenome</name>
    <dbReference type="NCBI Taxonomy" id="1070528"/>
    <lineage>
        <taxon>unclassified sequences</taxon>
        <taxon>metagenomes</taxon>
        <taxon>organismal metagenomes</taxon>
    </lineage>
</organism>
<proteinExistence type="predicted"/>
<dbReference type="EMBL" id="MN739752">
    <property type="protein sequence ID" value="QHT24961.1"/>
    <property type="molecule type" value="Genomic_DNA"/>
</dbReference>
<evidence type="ECO:0000313" key="3">
    <source>
        <dbReference type="EMBL" id="QHT24961.1"/>
    </source>
</evidence>
<protein>
    <submittedName>
        <fullName evidence="3">Uncharacterized protein</fullName>
    </submittedName>
</protein>